<keyword evidence="2" id="KW-1185">Reference proteome</keyword>
<accession>E4V0Z5</accession>
<dbReference type="AlphaFoldDB" id="E4V0Z5"/>
<name>E4V0Z5_ARTGP</name>
<dbReference type="GeneID" id="10025960"/>
<dbReference type="OrthoDB" id="4362643at2759"/>
<gene>
    <name evidence="1" type="ORF">MGYG_06707</name>
</gene>
<dbReference type="VEuPathDB" id="FungiDB:MGYG_06707"/>
<dbReference type="Proteomes" id="UP000002669">
    <property type="component" value="Unassembled WGS sequence"/>
</dbReference>
<evidence type="ECO:0000313" key="2">
    <source>
        <dbReference type="Proteomes" id="UP000002669"/>
    </source>
</evidence>
<dbReference type="eggNOG" id="ENOG502RQ77">
    <property type="taxonomic scope" value="Eukaryota"/>
</dbReference>
<dbReference type="InParanoid" id="E4V0Z5"/>
<protein>
    <submittedName>
        <fullName evidence="1">Uncharacterized protein</fullName>
    </submittedName>
</protein>
<organism evidence="2">
    <name type="scientific">Arthroderma gypseum (strain ATCC MYA-4604 / CBS 118893)</name>
    <name type="common">Microsporum gypseum</name>
    <dbReference type="NCBI Taxonomy" id="535722"/>
    <lineage>
        <taxon>Eukaryota</taxon>
        <taxon>Fungi</taxon>
        <taxon>Dikarya</taxon>
        <taxon>Ascomycota</taxon>
        <taxon>Pezizomycotina</taxon>
        <taxon>Eurotiomycetes</taxon>
        <taxon>Eurotiomycetidae</taxon>
        <taxon>Onygenales</taxon>
        <taxon>Arthrodermataceae</taxon>
        <taxon>Nannizzia</taxon>
    </lineage>
</organism>
<evidence type="ECO:0000313" key="1">
    <source>
        <dbReference type="EMBL" id="EFR03710.1"/>
    </source>
</evidence>
<proteinExistence type="predicted"/>
<dbReference type="RefSeq" id="XP_003170718.1">
    <property type="nucleotide sequence ID" value="XM_003170670.1"/>
</dbReference>
<dbReference type="HOGENOM" id="CLU_1360112_0_0_1"/>
<sequence length="201" mass="24077">MPTQKELESPSAEDCSQAEAYNPEGVFAIQVGMLRSHFYYRLRLVAGISHPWGYIKVIKRFPRHFAEIYKYAPNESKHLPLFEDLHRAYAVLRMWYHLDTENKKTKLRWAPSKEQCRPALTIHYLDSYEPPKKELTDVAKLATKNPVPENQAKEKEYRHRSDQELKKKNDYYRYFMNRHLKSTEDDMFNKILSSEVHRHYL</sequence>
<dbReference type="EMBL" id="DS989827">
    <property type="protein sequence ID" value="EFR03710.1"/>
    <property type="molecule type" value="Genomic_DNA"/>
</dbReference>
<reference evidence="2" key="1">
    <citation type="journal article" date="2012" name="MBio">
        <title>Comparative genome analysis of Trichophyton rubrum and related dermatophytes reveals candidate genes involved in infection.</title>
        <authorList>
            <person name="Martinez D.A."/>
            <person name="Oliver B.G."/>
            <person name="Graeser Y."/>
            <person name="Goldberg J.M."/>
            <person name="Li W."/>
            <person name="Martinez-Rossi N.M."/>
            <person name="Monod M."/>
            <person name="Shelest E."/>
            <person name="Barton R.C."/>
            <person name="Birch E."/>
            <person name="Brakhage A.A."/>
            <person name="Chen Z."/>
            <person name="Gurr S.J."/>
            <person name="Heiman D."/>
            <person name="Heitman J."/>
            <person name="Kosti I."/>
            <person name="Rossi A."/>
            <person name="Saif S."/>
            <person name="Samalova M."/>
            <person name="Saunders C.W."/>
            <person name="Shea T."/>
            <person name="Summerbell R.C."/>
            <person name="Xu J."/>
            <person name="Young S."/>
            <person name="Zeng Q."/>
            <person name="Birren B.W."/>
            <person name="Cuomo C.A."/>
            <person name="White T.C."/>
        </authorList>
    </citation>
    <scope>NUCLEOTIDE SEQUENCE [LARGE SCALE GENOMIC DNA]</scope>
    <source>
        <strain evidence="2">ATCC MYA-4604 / CBS 118893</strain>
    </source>
</reference>